<dbReference type="PANTHER" id="PTHR34389">
    <property type="entry name" value="L-RHAMNOSE MUTAROTASE"/>
    <property type="match status" value="1"/>
</dbReference>
<organism evidence="6 7">
    <name type="scientific">Runella slithyformis (strain ATCC 29530 / DSM 19594 / LMG 11500 / NCIMB 11436 / LSU 4)</name>
    <dbReference type="NCBI Taxonomy" id="761193"/>
    <lineage>
        <taxon>Bacteria</taxon>
        <taxon>Pseudomonadati</taxon>
        <taxon>Bacteroidota</taxon>
        <taxon>Cytophagia</taxon>
        <taxon>Cytophagales</taxon>
        <taxon>Spirosomataceae</taxon>
        <taxon>Runella</taxon>
    </lineage>
</organism>
<keyword evidence="3" id="KW-0119">Carbohydrate metabolism</keyword>
<protein>
    <recommendedName>
        <fullName evidence="5">L-rhamnose mutarotase</fullName>
        <ecNumber evidence="5">5.1.3.32</ecNumber>
    </recommendedName>
</protein>
<evidence type="ECO:0000256" key="5">
    <source>
        <dbReference type="NCBIfam" id="TIGR02625"/>
    </source>
</evidence>
<proteinExistence type="inferred from homology"/>
<dbReference type="GO" id="GO:0019301">
    <property type="term" value="P:rhamnose catabolic process"/>
    <property type="evidence" value="ECO:0007669"/>
    <property type="project" value="UniProtKB-UniRule"/>
</dbReference>
<evidence type="ECO:0000256" key="1">
    <source>
        <dbReference type="ARBA" id="ARBA00022490"/>
    </source>
</evidence>
<reference evidence="6 7" key="2">
    <citation type="journal article" date="2012" name="Stand. Genomic Sci.">
        <title>Complete genome sequence of the aquatic bacterium Runella slithyformis type strain (LSU 4(T)).</title>
        <authorList>
            <person name="Copeland A."/>
            <person name="Zhang X."/>
            <person name="Misra M."/>
            <person name="Lapidus A."/>
            <person name="Nolan M."/>
            <person name="Lucas S."/>
            <person name="Deshpande S."/>
            <person name="Cheng J.F."/>
            <person name="Tapia R."/>
            <person name="Goodwin L.A."/>
            <person name="Pitluck S."/>
            <person name="Liolios K."/>
            <person name="Pagani I."/>
            <person name="Ivanova N."/>
            <person name="Mikhailova N."/>
            <person name="Pati A."/>
            <person name="Chen A."/>
            <person name="Palaniappan K."/>
            <person name="Land M."/>
            <person name="Hauser L."/>
            <person name="Pan C."/>
            <person name="Jeffries C.D."/>
            <person name="Detter J.C."/>
            <person name="Brambilla E.M."/>
            <person name="Rohde M."/>
            <person name="Djao O.D."/>
            <person name="Goker M."/>
            <person name="Sikorski J."/>
            <person name="Tindall B.J."/>
            <person name="Woyke T."/>
            <person name="Bristow J."/>
            <person name="Eisen J.A."/>
            <person name="Markowitz V."/>
            <person name="Hugenholtz P."/>
            <person name="Kyrpides N.C."/>
            <person name="Klenk H.P."/>
            <person name="Mavromatis K."/>
        </authorList>
    </citation>
    <scope>NUCLEOTIDE SEQUENCE [LARGE SCALE GENOMIC DNA]</scope>
    <source>
        <strain evidence="7">ATCC 29530 / DSM 19594 / LMG 11500 / NCIMB 11436 / LSU 4</strain>
    </source>
</reference>
<evidence type="ECO:0000313" key="7">
    <source>
        <dbReference type="Proteomes" id="UP000000493"/>
    </source>
</evidence>
<evidence type="ECO:0000256" key="3">
    <source>
        <dbReference type="ARBA" id="ARBA00023277"/>
    </source>
</evidence>
<dbReference type="KEGG" id="rsi:Runsl_1406"/>
<evidence type="ECO:0000313" key="6">
    <source>
        <dbReference type="EMBL" id="AEI47832.1"/>
    </source>
</evidence>
<dbReference type="PANTHER" id="PTHR34389:SF2">
    <property type="entry name" value="L-RHAMNOSE MUTAROTASE"/>
    <property type="match status" value="1"/>
</dbReference>
<dbReference type="GO" id="GO:0062192">
    <property type="term" value="F:L-rhamnose mutarotase activity"/>
    <property type="evidence" value="ECO:0007669"/>
    <property type="project" value="UniProtKB-UniRule"/>
</dbReference>
<dbReference type="InterPro" id="IPR011008">
    <property type="entry name" value="Dimeric_a/b-barrel"/>
</dbReference>
<dbReference type="SUPFAM" id="SSF54909">
    <property type="entry name" value="Dimeric alpha+beta barrel"/>
    <property type="match status" value="1"/>
</dbReference>
<dbReference type="Pfam" id="PF05336">
    <property type="entry name" value="rhaM"/>
    <property type="match status" value="1"/>
</dbReference>
<name>A0A7U3ZIJ2_RUNSL</name>
<dbReference type="InterPro" id="IPR013448">
    <property type="entry name" value="L-rhamnose_mutarotase"/>
</dbReference>
<dbReference type="AlphaFoldDB" id="A0A7U3ZIJ2"/>
<sequence length="128" mass="14985">MGRDILFYLYPKSPDFFKRNRPYTMEKLAFLMKLKPGFEDEYKKRHDEIWPELSAALTEAGVSDYSIYLDRATGILFAVQKRTENHTADELPNLPIVKKWWAYMADIMDTHADNSPVSTSLECVFHMD</sequence>
<evidence type="ECO:0000256" key="2">
    <source>
        <dbReference type="ARBA" id="ARBA00023235"/>
    </source>
</evidence>
<dbReference type="InterPro" id="IPR008000">
    <property type="entry name" value="Rham/fucose_mutarotase"/>
</dbReference>
<dbReference type="NCBIfam" id="TIGR02625">
    <property type="entry name" value="YiiL_rotase"/>
    <property type="match status" value="1"/>
</dbReference>
<keyword evidence="2" id="KW-0413">Isomerase</keyword>
<keyword evidence="4" id="KW-0684">Rhamnose metabolism</keyword>
<dbReference type="GO" id="GO:0005737">
    <property type="term" value="C:cytoplasm"/>
    <property type="evidence" value="ECO:0007669"/>
    <property type="project" value="InterPro"/>
</dbReference>
<dbReference type="EC" id="5.1.3.32" evidence="5"/>
<keyword evidence="7" id="KW-1185">Reference proteome</keyword>
<reference evidence="7" key="1">
    <citation type="submission" date="2011-06" db="EMBL/GenBank/DDBJ databases">
        <title>The complete genome of chromosome of Runella slithyformis DSM 19594.</title>
        <authorList>
            <consortium name="US DOE Joint Genome Institute (JGI-PGF)"/>
            <person name="Lucas S."/>
            <person name="Han J."/>
            <person name="Lapidus A."/>
            <person name="Bruce D."/>
            <person name="Goodwin L."/>
            <person name="Pitluck S."/>
            <person name="Peters L."/>
            <person name="Kyrpides N."/>
            <person name="Mavromatis K."/>
            <person name="Ivanova N."/>
            <person name="Ovchinnikova G."/>
            <person name="Zhang X."/>
            <person name="Misra M."/>
            <person name="Detter J.C."/>
            <person name="Tapia R."/>
            <person name="Han C."/>
            <person name="Land M."/>
            <person name="Hauser L."/>
            <person name="Markowitz V."/>
            <person name="Cheng J.-F."/>
            <person name="Hugenholtz P."/>
            <person name="Woyke T."/>
            <person name="Wu D."/>
            <person name="Tindall B."/>
            <person name="Faehrich R."/>
            <person name="Brambilla E."/>
            <person name="Klenk H.-P."/>
            <person name="Eisen J.A."/>
        </authorList>
    </citation>
    <scope>NUCLEOTIDE SEQUENCE [LARGE SCALE GENOMIC DNA]</scope>
    <source>
        <strain evidence="7">ATCC 29530 / DSM 19594 / LMG 11500 / NCIMB 11436 / LSU 4</strain>
    </source>
</reference>
<accession>A0A7U3ZIJ2</accession>
<dbReference type="Proteomes" id="UP000000493">
    <property type="component" value="Chromosome"/>
</dbReference>
<keyword evidence="1" id="KW-0963">Cytoplasm</keyword>
<dbReference type="HAMAP" id="MF_01663">
    <property type="entry name" value="L_rham_rotase"/>
    <property type="match status" value="1"/>
</dbReference>
<dbReference type="Gene3D" id="3.30.70.100">
    <property type="match status" value="1"/>
</dbReference>
<gene>
    <name evidence="6" type="ordered locus">Runsl_1406</name>
</gene>
<evidence type="ECO:0000256" key="4">
    <source>
        <dbReference type="ARBA" id="ARBA00023308"/>
    </source>
</evidence>
<dbReference type="EMBL" id="CP002859">
    <property type="protein sequence ID" value="AEI47832.1"/>
    <property type="molecule type" value="Genomic_DNA"/>
</dbReference>